<keyword evidence="4 7" id="KW-1133">Transmembrane helix</keyword>
<evidence type="ECO:0000256" key="2">
    <source>
        <dbReference type="ARBA" id="ARBA00022475"/>
    </source>
</evidence>
<feature type="transmembrane region" description="Helical" evidence="7">
    <location>
        <begin position="368"/>
        <end position="389"/>
    </location>
</feature>
<accession>A0A849BMV6</accession>
<keyword evidence="2" id="KW-1003">Cell membrane</keyword>
<dbReference type="GO" id="GO:0005886">
    <property type="term" value="C:plasma membrane"/>
    <property type="evidence" value="ECO:0007669"/>
    <property type="project" value="UniProtKB-SubCell"/>
</dbReference>
<evidence type="ECO:0000313" key="9">
    <source>
        <dbReference type="EMBL" id="NNH21944.1"/>
    </source>
</evidence>
<dbReference type="PROSITE" id="PS50850">
    <property type="entry name" value="MFS"/>
    <property type="match status" value="1"/>
</dbReference>
<evidence type="ECO:0000256" key="3">
    <source>
        <dbReference type="ARBA" id="ARBA00022692"/>
    </source>
</evidence>
<evidence type="ECO:0000256" key="1">
    <source>
        <dbReference type="ARBA" id="ARBA00004651"/>
    </source>
</evidence>
<keyword evidence="3 7" id="KW-0812">Transmembrane</keyword>
<protein>
    <submittedName>
        <fullName evidence="9">MFS transporter</fullName>
    </submittedName>
</protein>
<dbReference type="InterPro" id="IPR011701">
    <property type="entry name" value="MFS"/>
</dbReference>
<dbReference type="AlphaFoldDB" id="A0A849BMV6"/>
<feature type="transmembrane region" description="Helical" evidence="7">
    <location>
        <begin position="273"/>
        <end position="292"/>
    </location>
</feature>
<dbReference type="PANTHER" id="PTHR43124:SF3">
    <property type="entry name" value="CHLORAMPHENICOL EFFLUX PUMP RV0191"/>
    <property type="match status" value="1"/>
</dbReference>
<comment type="caution">
    <text evidence="9">The sequence shown here is derived from an EMBL/GenBank/DDBJ whole genome shotgun (WGS) entry which is preliminary data.</text>
</comment>
<evidence type="ECO:0000313" key="10">
    <source>
        <dbReference type="Proteomes" id="UP000555552"/>
    </source>
</evidence>
<reference evidence="9 10" key="1">
    <citation type="submission" date="2020-05" db="EMBL/GenBank/DDBJ databases">
        <title>MicrobeNet Type strains.</title>
        <authorList>
            <person name="Nicholson A.C."/>
        </authorList>
    </citation>
    <scope>NUCLEOTIDE SEQUENCE [LARGE SCALE GENOMIC DNA]</scope>
    <source>
        <strain evidence="9 10">JCM 14547</strain>
    </source>
</reference>
<dbReference type="Proteomes" id="UP000555552">
    <property type="component" value="Unassembled WGS sequence"/>
</dbReference>
<keyword evidence="10" id="KW-1185">Reference proteome</keyword>
<evidence type="ECO:0000256" key="5">
    <source>
        <dbReference type="ARBA" id="ARBA00023136"/>
    </source>
</evidence>
<evidence type="ECO:0000256" key="7">
    <source>
        <dbReference type="SAM" id="Phobius"/>
    </source>
</evidence>
<feature type="region of interest" description="Disordered" evidence="6">
    <location>
        <begin position="1"/>
        <end position="28"/>
    </location>
</feature>
<gene>
    <name evidence="9" type="ORF">HLB09_02345</name>
</gene>
<evidence type="ECO:0000259" key="8">
    <source>
        <dbReference type="PROSITE" id="PS50850"/>
    </source>
</evidence>
<feature type="transmembrane region" description="Helical" evidence="7">
    <location>
        <begin position="44"/>
        <end position="68"/>
    </location>
</feature>
<feature type="transmembrane region" description="Helical" evidence="7">
    <location>
        <begin position="328"/>
        <end position="347"/>
    </location>
</feature>
<feature type="transmembrane region" description="Helical" evidence="7">
    <location>
        <begin position="109"/>
        <end position="128"/>
    </location>
</feature>
<sequence length="435" mass="43160">MPLPTSTSQAHLPDDRPTTAAEPSVPRPRRVALPLRRPRARHTLVALAVGAFAVGTAEFMMMGLLPLVAQDLGVSVPAASATITAYAVGVVVGAPLLTALASRTTPRTALLALMGLFVVGGLACALAPDARALVVARFATALVHGAFFGTATVVARSVVPAHRTAQAIGLVIAGLAVANVVGVPAATALGQAFGWRLPVAAVAGLGLVTAAAVLALVPRTAAPRVALRSQLSAFRVPAVWLLLGVTLTGFSALFAVHSFVAPLLTDRSGFDEAQVPLVLAVFGVGSVIGTLVGGPLADRFPTGVLVGGMTSTAVLLVALTVTSLSRPAVVVTLLLLGVVTFGASPGLQERVVRAGGGSGAMVAAANQSAFNLANALGASAGAAVLTAGLGLTAPMWVGVTASLVGLGVLALAVRAERSSSASRPEATATASASTV</sequence>
<organism evidence="9 10">
    <name type="scientific">Pseudokineococcus marinus</name>
    <dbReference type="NCBI Taxonomy" id="351215"/>
    <lineage>
        <taxon>Bacteria</taxon>
        <taxon>Bacillati</taxon>
        <taxon>Actinomycetota</taxon>
        <taxon>Actinomycetes</taxon>
        <taxon>Kineosporiales</taxon>
        <taxon>Kineosporiaceae</taxon>
        <taxon>Pseudokineococcus</taxon>
    </lineage>
</organism>
<feature type="transmembrane region" description="Helical" evidence="7">
    <location>
        <begin position="134"/>
        <end position="155"/>
    </location>
</feature>
<dbReference type="GO" id="GO:0022857">
    <property type="term" value="F:transmembrane transporter activity"/>
    <property type="evidence" value="ECO:0007669"/>
    <property type="project" value="InterPro"/>
</dbReference>
<dbReference type="EMBL" id="JABEMA010000013">
    <property type="protein sequence ID" value="NNH21944.1"/>
    <property type="molecule type" value="Genomic_DNA"/>
</dbReference>
<feature type="transmembrane region" description="Helical" evidence="7">
    <location>
        <begin position="195"/>
        <end position="217"/>
    </location>
</feature>
<feature type="transmembrane region" description="Helical" evidence="7">
    <location>
        <begin position="238"/>
        <end position="261"/>
    </location>
</feature>
<feature type="transmembrane region" description="Helical" evidence="7">
    <location>
        <begin position="74"/>
        <end position="97"/>
    </location>
</feature>
<feature type="transmembrane region" description="Helical" evidence="7">
    <location>
        <begin position="395"/>
        <end position="413"/>
    </location>
</feature>
<dbReference type="Gene3D" id="1.20.1250.20">
    <property type="entry name" value="MFS general substrate transporter like domains"/>
    <property type="match status" value="2"/>
</dbReference>
<feature type="transmembrane region" description="Helical" evidence="7">
    <location>
        <begin position="167"/>
        <end position="189"/>
    </location>
</feature>
<evidence type="ECO:0000256" key="6">
    <source>
        <dbReference type="SAM" id="MobiDB-lite"/>
    </source>
</evidence>
<dbReference type="InterPro" id="IPR050189">
    <property type="entry name" value="MFS_Efflux_Transporters"/>
</dbReference>
<dbReference type="InterPro" id="IPR036259">
    <property type="entry name" value="MFS_trans_sf"/>
</dbReference>
<dbReference type="CDD" id="cd17324">
    <property type="entry name" value="MFS_NepI_like"/>
    <property type="match status" value="1"/>
</dbReference>
<dbReference type="Pfam" id="PF07690">
    <property type="entry name" value="MFS_1"/>
    <property type="match status" value="1"/>
</dbReference>
<name>A0A849BMV6_9ACTN</name>
<comment type="subcellular location">
    <subcellularLocation>
        <location evidence="1">Cell membrane</location>
        <topology evidence="1">Multi-pass membrane protein</topology>
    </subcellularLocation>
</comment>
<feature type="domain" description="Major facilitator superfamily (MFS) profile" evidence="8">
    <location>
        <begin position="43"/>
        <end position="417"/>
    </location>
</feature>
<dbReference type="PANTHER" id="PTHR43124">
    <property type="entry name" value="PURINE EFFLUX PUMP PBUE"/>
    <property type="match status" value="1"/>
</dbReference>
<feature type="compositionally biased region" description="Polar residues" evidence="6">
    <location>
        <begin position="1"/>
        <end position="10"/>
    </location>
</feature>
<keyword evidence="5 7" id="KW-0472">Membrane</keyword>
<evidence type="ECO:0000256" key="4">
    <source>
        <dbReference type="ARBA" id="ARBA00022989"/>
    </source>
</evidence>
<dbReference type="SUPFAM" id="SSF103473">
    <property type="entry name" value="MFS general substrate transporter"/>
    <property type="match status" value="1"/>
</dbReference>
<dbReference type="InterPro" id="IPR020846">
    <property type="entry name" value="MFS_dom"/>
</dbReference>
<proteinExistence type="predicted"/>
<dbReference type="RefSeq" id="WP_171201799.1">
    <property type="nucleotide sequence ID" value="NZ_BAAANP010000013.1"/>
</dbReference>
<feature type="transmembrane region" description="Helical" evidence="7">
    <location>
        <begin position="304"/>
        <end position="322"/>
    </location>
</feature>